<feature type="domain" description="HTH gntR-type" evidence="4">
    <location>
        <begin position="7"/>
        <end position="75"/>
    </location>
</feature>
<dbReference type="SUPFAM" id="SSF46785">
    <property type="entry name" value="Winged helix' DNA-binding domain"/>
    <property type="match status" value="1"/>
</dbReference>
<evidence type="ECO:0000256" key="2">
    <source>
        <dbReference type="ARBA" id="ARBA00023125"/>
    </source>
</evidence>
<keyword evidence="2 5" id="KW-0238">DNA-binding</keyword>
<dbReference type="GO" id="GO:0003677">
    <property type="term" value="F:DNA binding"/>
    <property type="evidence" value="ECO:0007669"/>
    <property type="project" value="UniProtKB-KW"/>
</dbReference>
<dbReference type="SMART" id="SM00345">
    <property type="entry name" value="HTH_GNTR"/>
    <property type="match status" value="1"/>
</dbReference>
<keyword evidence="1" id="KW-0805">Transcription regulation</keyword>
<dbReference type="InterPro" id="IPR028082">
    <property type="entry name" value="Peripla_BP_I"/>
</dbReference>
<keyword evidence="6" id="KW-1185">Reference proteome</keyword>
<evidence type="ECO:0000256" key="1">
    <source>
        <dbReference type="ARBA" id="ARBA00023015"/>
    </source>
</evidence>
<comment type="caution">
    <text evidence="5">The sequence shown here is derived from an EMBL/GenBank/DDBJ whole genome shotgun (WGS) entry which is preliminary data.</text>
</comment>
<dbReference type="Proteomes" id="UP001519287">
    <property type="component" value="Unassembled WGS sequence"/>
</dbReference>
<dbReference type="PROSITE" id="PS50949">
    <property type="entry name" value="HTH_GNTR"/>
    <property type="match status" value="1"/>
</dbReference>
<dbReference type="InterPro" id="IPR036390">
    <property type="entry name" value="WH_DNA-bd_sf"/>
</dbReference>
<dbReference type="InterPro" id="IPR000524">
    <property type="entry name" value="Tscrpt_reg_HTH_GntR"/>
</dbReference>
<reference evidence="5 6" key="1">
    <citation type="submission" date="2021-03" db="EMBL/GenBank/DDBJ databases">
        <title>Genomic Encyclopedia of Type Strains, Phase IV (KMG-IV): sequencing the most valuable type-strain genomes for metagenomic binning, comparative biology and taxonomic classification.</title>
        <authorList>
            <person name="Goeker M."/>
        </authorList>
    </citation>
    <scope>NUCLEOTIDE SEQUENCE [LARGE SCALE GENOMIC DNA]</scope>
    <source>
        <strain evidence="5 6">DSM 26048</strain>
    </source>
</reference>
<dbReference type="Pfam" id="PF00392">
    <property type="entry name" value="GntR"/>
    <property type="match status" value="1"/>
</dbReference>
<dbReference type="RefSeq" id="WP_209976385.1">
    <property type="nucleotide sequence ID" value="NZ_JAGGLB010000026.1"/>
</dbReference>
<evidence type="ECO:0000313" key="5">
    <source>
        <dbReference type="EMBL" id="MBP1994541.1"/>
    </source>
</evidence>
<gene>
    <name evidence="5" type="ORF">J2Z66_006180</name>
</gene>
<name>A0ABS4J5Y6_9BACL</name>
<dbReference type="EMBL" id="JAGGLB010000026">
    <property type="protein sequence ID" value="MBP1994541.1"/>
    <property type="molecule type" value="Genomic_DNA"/>
</dbReference>
<dbReference type="PANTHER" id="PTHR30146">
    <property type="entry name" value="LACI-RELATED TRANSCRIPTIONAL REPRESSOR"/>
    <property type="match status" value="1"/>
</dbReference>
<accession>A0ABS4J5Y6</accession>
<dbReference type="SUPFAM" id="SSF53822">
    <property type="entry name" value="Periplasmic binding protein-like I"/>
    <property type="match status" value="1"/>
</dbReference>
<evidence type="ECO:0000313" key="6">
    <source>
        <dbReference type="Proteomes" id="UP001519287"/>
    </source>
</evidence>
<dbReference type="Gene3D" id="3.40.50.2300">
    <property type="match status" value="2"/>
</dbReference>
<sequence>MKAQKGVPLYQQIIDDFKNKIMLGELKPNDPLPSQIELSRIYKTSEMTMRKALSILADEGFIYRIRKKGSFIGTNPSVAPDPGSSRLLDKIYFVHQQSKITLLNQSFYLSMFEGIKQICAENGTDFHLLGIDKHFELPNEPESGFIIFDVLHNLSAELLDTLERWEHEKRSLVTIQFYFPHLNLPYIVGDNVTGGFLATQHLLSLGHRKIGVILTGRSYFDINTEFALRLQGYRMALSSFNVEFSPELIFVNDAQEEDTQSGYEGFMHFMSLADPPTAIFAGSDYKALGALYAAQDQKYRVPEDISIIGYDGQPFTAYTLPRLTTVNQNTFKFGAQAAKVIFQLSRGEQHAAESMIAPDLIVRDSTARVKL</sequence>
<dbReference type="InterPro" id="IPR036388">
    <property type="entry name" value="WH-like_DNA-bd_sf"/>
</dbReference>
<dbReference type="InterPro" id="IPR046335">
    <property type="entry name" value="LacI/GalR-like_sensor"/>
</dbReference>
<organism evidence="5 6">
    <name type="scientific">Paenibacillus eucommiae</name>
    <dbReference type="NCBI Taxonomy" id="1355755"/>
    <lineage>
        <taxon>Bacteria</taxon>
        <taxon>Bacillati</taxon>
        <taxon>Bacillota</taxon>
        <taxon>Bacilli</taxon>
        <taxon>Bacillales</taxon>
        <taxon>Paenibacillaceae</taxon>
        <taxon>Paenibacillus</taxon>
    </lineage>
</organism>
<keyword evidence="3" id="KW-0804">Transcription</keyword>
<protein>
    <submittedName>
        <fullName evidence="5">DNA-binding LacI/PurR family transcriptional regulator</fullName>
    </submittedName>
</protein>
<dbReference type="Pfam" id="PF13377">
    <property type="entry name" value="Peripla_BP_3"/>
    <property type="match status" value="1"/>
</dbReference>
<evidence type="ECO:0000256" key="3">
    <source>
        <dbReference type="ARBA" id="ARBA00023163"/>
    </source>
</evidence>
<proteinExistence type="predicted"/>
<dbReference type="CDD" id="cd06267">
    <property type="entry name" value="PBP1_LacI_sugar_binding-like"/>
    <property type="match status" value="1"/>
</dbReference>
<evidence type="ECO:0000259" key="4">
    <source>
        <dbReference type="PROSITE" id="PS50949"/>
    </source>
</evidence>
<dbReference type="PANTHER" id="PTHR30146:SF109">
    <property type="entry name" value="HTH-TYPE TRANSCRIPTIONAL REGULATOR GALS"/>
    <property type="match status" value="1"/>
</dbReference>
<dbReference type="CDD" id="cd07377">
    <property type="entry name" value="WHTH_GntR"/>
    <property type="match status" value="1"/>
</dbReference>
<dbReference type="Gene3D" id="1.10.10.10">
    <property type="entry name" value="Winged helix-like DNA-binding domain superfamily/Winged helix DNA-binding domain"/>
    <property type="match status" value="1"/>
</dbReference>